<dbReference type="EMBL" id="JARYMX010000007">
    <property type="protein sequence ID" value="KAJ9542479.1"/>
    <property type="molecule type" value="Genomic_DNA"/>
</dbReference>
<dbReference type="InterPro" id="IPR001584">
    <property type="entry name" value="Integrase_cat-core"/>
</dbReference>
<dbReference type="GO" id="GO:0003676">
    <property type="term" value="F:nucleic acid binding"/>
    <property type="evidence" value="ECO:0007669"/>
    <property type="project" value="InterPro"/>
</dbReference>
<sequence>MSVLCLVLNPNFALSKFEALERSSCRTALWECYRTVAGMLKEDLALLLVHRGPHVAFAKAYYKKRVKLGFVRRPFEFSHFTSLSRDDISQTLYLICFDSLVYEFSRFTSIEFVRKKSQVPLLLINLLKRLQVRVLRSDNGTEFKNSVIDEYLASVGITLNFSAPRTSQQNGVVERKNRTIIKAARTMMSASGSLVVKRFEKTPYQLLSDKRPNIKFFHVFGCKCYVLNDREPIGKFDPKGDDAIFIGYT</sequence>
<dbReference type="Gene3D" id="3.30.420.10">
    <property type="entry name" value="Ribonuclease H-like superfamily/Ribonuclease H"/>
    <property type="match status" value="1"/>
</dbReference>
<proteinExistence type="predicted"/>
<evidence type="ECO:0000313" key="2">
    <source>
        <dbReference type="EMBL" id="KAJ9542479.1"/>
    </source>
</evidence>
<protein>
    <recommendedName>
        <fullName evidence="1">Integrase catalytic domain-containing protein</fullName>
    </recommendedName>
</protein>
<organism evidence="2 3">
    <name type="scientific">Centaurea solstitialis</name>
    <name type="common">yellow star-thistle</name>
    <dbReference type="NCBI Taxonomy" id="347529"/>
    <lineage>
        <taxon>Eukaryota</taxon>
        <taxon>Viridiplantae</taxon>
        <taxon>Streptophyta</taxon>
        <taxon>Embryophyta</taxon>
        <taxon>Tracheophyta</taxon>
        <taxon>Spermatophyta</taxon>
        <taxon>Magnoliopsida</taxon>
        <taxon>eudicotyledons</taxon>
        <taxon>Gunneridae</taxon>
        <taxon>Pentapetalae</taxon>
        <taxon>asterids</taxon>
        <taxon>campanulids</taxon>
        <taxon>Asterales</taxon>
        <taxon>Asteraceae</taxon>
        <taxon>Carduoideae</taxon>
        <taxon>Cardueae</taxon>
        <taxon>Centaureinae</taxon>
        <taxon>Centaurea</taxon>
    </lineage>
</organism>
<evidence type="ECO:0000259" key="1">
    <source>
        <dbReference type="PROSITE" id="PS50994"/>
    </source>
</evidence>
<accession>A0AA38W9V0</accession>
<dbReference type="PROSITE" id="PS50994">
    <property type="entry name" value="INTEGRASE"/>
    <property type="match status" value="1"/>
</dbReference>
<dbReference type="GO" id="GO:0015074">
    <property type="term" value="P:DNA integration"/>
    <property type="evidence" value="ECO:0007669"/>
    <property type="project" value="InterPro"/>
</dbReference>
<gene>
    <name evidence="2" type="ORF">OSB04_028985</name>
</gene>
<dbReference type="InterPro" id="IPR012337">
    <property type="entry name" value="RNaseH-like_sf"/>
</dbReference>
<reference evidence="2" key="1">
    <citation type="submission" date="2023-03" db="EMBL/GenBank/DDBJ databases">
        <title>Chromosome-scale reference genome and RAD-based genetic map of yellow starthistle (Centaurea solstitialis) reveal putative structural variation and QTLs associated with invader traits.</title>
        <authorList>
            <person name="Reatini B."/>
            <person name="Cang F.A."/>
            <person name="Jiang Q."/>
            <person name="Mckibben M.T.W."/>
            <person name="Barker M.S."/>
            <person name="Rieseberg L.H."/>
            <person name="Dlugosch K.M."/>
        </authorList>
    </citation>
    <scope>NUCLEOTIDE SEQUENCE</scope>
    <source>
        <strain evidence="2">CAN-66</strain>
        <tissue evidence="2">Leaf</tissue>
    </source>
</reference>
<keyword evidence="3" id="KW-1185">Reference proteome</keyword>
<dbReference type="PANTHER" id="PTHR42648:SF32">
    <property type="entry name" value="RIBONUCLEASE H-LIKE DOMAIN, GAG-PRE-INTEGRASE DOMAIN PROTEIN-RELATED"/>
    <property type="match status" value="1"/>
</dbReference>
<evidence type="ECO:0000313" key="3">
    <source>
        <dbReference type="Proteomes" id="UP001172457"/>
    </source>
</evidence>
<dbReference type="Proteomes" id="UP001172457">
    <property type="component" value="Chromosome 7"/>
</dbReference>
<dbReference type="InterPro" id="IPR039537">
    <property type="entry name" value="Retrotran_Ty1/copia-like"/>
</dbReference>
<dbReference type="InterPro" id="IPR036397">
    <property type="entry name" value="RNaseH_sf"/>
</dbReference>
<name>A0AA38W9V0_9ASTR</name>
<feature type="domain" description="Integrase catalytic" evidence="1">
    <location>
        <begin position="70"/>
        <end position="240"/>
    </location>
</feature>
<comment type="caution">
    <text evidence="2">The sequence shown here is derived from an EMBL/GenBank/DDBJ whole genome shotgun (WGS) entry which is preliminary data.</text>
</comment>
<dbReference type="SUPFAM" id="SSF53098">
    <property type="entry name" value="Ribonuclease H-like"/>
    <property type="match status" value="1"/>
</dbReference>
<dbReference type="AlphaFoldDB" id="A0AA38W9V0"/>
<dbReference type="PANTHER" id="PTHR42648">
    <property type="entry name" value="TRANSPOSASE, PUTATIVE-RELATED"/>
    <property type="match status" value="1"/>
</dbReference>